<evidence type="ECO:0000256" key="1">
    <source>
        <dbReference type="SAM" id="Phobius"/>
    </source>
</evidence>
<gene>
    <name evidence="2" type="ORF">MetfoDRAFT_1878</name>
</gene>
<reference evidence="2 3" key="1">
    <citation type="submission" date="2011-09" db="EMBL/GenBank/DDBJ databases">
        <title>The draft genome of Methanotorris formicicus Mc-S-70.</title>
        <authorList>
            <consortium name="US DOE Joint Genome Institute (JGI-PGF)"/>
            <person name="Lucas S."/>
            <person name="Han J."/>
            <person name="Lapidus A."/>
            <person name="Cheng J.-F."/>
            <person name="Goodwin L."/>
            <person name="Pitluck S."/>
            <person name="Peters L."/>
            <person name="Land M.L."/>
            <person name="Hauser L."/>
            <person name="Sieprawska-Lupa M."/>
            <person name="Takai K."/>
            <person name="Miyazaki J."/>
            <person name="Whitman W."/>
            <person name="Woyke T.J."/>
        </authorList>
    </citation>
    <scope>NUCLEOTIDE SEQUENCE [LARGE SCALE GENOMIC DNA]</scope>
    <source>
        <strain evidence="2 3">Mc-S-70</strain>
    </source>
</reference>
<dbReference type="EMBL" id="AGJL01000074">
    <property type="protein sequence ID" value="EHP83769.1"/>
    <property type="molecule type" value="Genomic_DNA"/>
</dbReference>
<evidence type="ECO:0000313" key="2">
    <source>
        <dbReference type="EMBL" id="EHP83769.1"/>
    </source>
</evidence>
<protein>
    <submittedName>
        <fullName evidence="2">Uncharacterized hydrophobic domain protein</fullName>
    </submittedName>
</protein>
<feature type="transmembrane region" description="Helical" evidence="1">
    <location>
        <begin position="203"/>
        <end position="224"/>
    </location>
</feature>
<feature type="transmembrane region" description="Helical" evidence="1">
    <location>
        <begin position="260"/>
        <end position="281"/>
    </location>
</feature>
<feature type="transmembrane region" description="Helical" evidence="1">
    <location>
        <begin position="136"/>
        <end position="160"/>
    </location>
</feature>
<dbReference type="Proteomes" id="UP000003706">
    <property type="component" value="Unassembled WGS sequence"/>
</dbReference>
<dbReference type="OrthoDB" id="3266at2157"/>
<keyword evidence="3" id="KW-1185">Reference proteome</keyword>
<keyword evidence="1" id="KW-0812">Transmembrane</keyword>
<accession>H1L1F4</accession>
<dbReference type="AlphaFoldDB" id="H1L1F4"/>
<organism evidence="2 3">
    <name type="scientific">Methanotorris formicicus Mc-S-70</name>
    <dbReference type="NCBI Taxonomy" id="647171"/>
    <lineage>
        <taxon>Archaea</taxon>
        <taxon>Methanobacteriati</taxon>
        <taxon>Methanobacteriota</taxon>
        <taxon>Methanomada group</taxon>
        <taxon>Methanococci</taxon>
        <taxon>Methanococcales</taxon>
        <taxon>Methanocaldococcaceae</taxon>
        <taxon>Methanotorris</taxon>
    </lineage>
</organism>
<dbReference type="RefSeq" id="WP_007045298.1">
    <property type="nucleotide sequence ID" value="NZ_AGJL01000074.1"/>
</dbReference>
<dbReference type="InterPro" id="IPR005240">
    <property type="entry name" value="DUF389"/>
</dbReference>
<dbReference type="PANTHER" id="PTHR20992:SF9">
    <property type="entry name" value="AT15442P-RELATED"/>
    <property type="match status" value="1"/>
</dbReference>
<sequence length="327" mass="36517">MKLRFIVCYIPKHLFVGIDKLKGDGVIWISADVEGSYCVIKILSTLKDAEQIIDKLNQIYGGANFRIVVFEPTTTIPPIEEIEKEKIEEGKPERLSRQEMYNMMIELSKFSKEIFLMTILSAIVASVGIWKDNVAIIIASMVIAPLLGPNMALSFSITVADLDLARKCIKTLLLEIFVVILLAILLGYFNPVSLDSPQIHSRIFLGIWDIIALSAGIAGALTVISEVSSAVVGVMIAIALLPPLVVFGLLIGSGHFNESIPLLILFLINIIGINLSAILVFHAYGISPYRWWKREMAKKYTIFAMAIWFLLLVIMTLLIIFKFYHFL</sequence>
<keyword evidence="1" id="KW-1133">Transmembrane helix</keyword>
<evidence type="ECO:0000313" key="3">
    <source>
        <dbReference type="Proteomes" id="UP000003706"/>
    </source>
</evidence>
<name>H1L1F4_9EURY</name>
<dbReference type="NCBIfam" id="TIGR00271">
    <property type="entry name" value="uncharacterized hydrophobic domain"/>
    <property type="match status" value="1"/>
</dbReference>
<feature type="transmembrane region" description="Helical" evidence="1">
    <location>
        <begin position="114"/>
        <end position="130"/>
    </location>
</feature>
<dbReference type="Pfam" id="PF04087">
    <property type="entry name" value="DUF389"/>
    <property type="match status" value="1"/>
</dbReference>
<dbReference type="NCBIfam" id="TIGR00341">
    <property type="entry name" value="TIGR00341 family protein"/>
    <property type="match status" value="1"/>
</dbReference>
<feature type="transmembrane region" description="Helical" evidence="1">
    <location>
        <begin position="172"/>
        <end position="191"/>
    </location>
</feature>
<feature type="transmembrane region" description="Helical" evidence="1">
    <location>
        <begin position="231"/>
        <end position="254"/>
    </location>
</feature>
<proteinExistence type="predicted"/>
<feature type="transmembrane region" description="Helical" evidence="1">
    <location>
        <begin position="302"/>
        <end position="324"/>
    </location>
</feature>
<dbReference type="PANTHER" id="PTHR20992">
    <property type="entry name" value="AT15442P-RELATED"/>
    <property type="match status" value="1"/>
</dbReference>
<dbReference type="PATRIC" id="fig|647171.4.peg.1814"/>
<comment type="caution">
    <text evidence="2">The sequence shown here is derived from an EMBL/GenBank/DDBJ whole genome shotgun (WGS) entry which is preliminary data.</text>
</comment>
<dbReference type="STRING" id="647171.MetfoDRAFT_1878"/>
<keyword evidence="1" id="KW-0472">Membrane</keyword>